<evidence type="ECO:0000259" key="6">
    <source>
        <dbReference type="Pfam" id="PF01385"/>
    </source>
</evidence>
<protein>
    <submittedName>
        <fullName evidence="8">Transposase</fullName>
    </submittedName>
</protein>
<keyword evidence="3" id="KW-0238">DNA-binding</keyword>
<feature type="compositionally biased region" description="Basic residues" evidence="5">
    <location>
        <begin position="240"/>
        <end position="262"/>
    </location>
</feature>
<keyword evidence="4" id="KW-0233">DNA recombination</keyword>
<feature type="region of interest" description="Disordered" evidence="5">
    <location>
        <begin position="237"/>
        <end position="262"/>
    </location>
</feature>
<evidence type="ECO:0000256" key="2">
    <source>
        <dbReference type="ARBA" id="ARBA00022578"/>
    </source>
</evidence>
<feature type="domain" description="Probable transposase IS891/IS1136/IS1341" evidence="6">
    <location>
        <begin position="183"/>
        <end position="308"/>
    </location>
</feature>
<evidence type="ECO:0000256" key="1">
    <source>
        <dbReference type="ARBA" id="ARBA00008761"/>
    </source>
</evidence>
<keyword evidence="9" id="KW-1185">Reference proteome</keyword>
<evidence type="ECO:0000256" key="3">
    <source>
        <dbReference type="ARBA" id="ARBA00023125"/>
    </source>
</evidence>
<dbReference type="InterPro" id="IPR001959">
    <property type="entry name" value="Transposase"/>
</dbReference>
<dbReference type="InterPro" id="IPR010095">
    <property type="entry name" value="Cas12f1-like_TNB"/>
</dbReference>
<proteinExistence type="inferred from homology"/>
<dbReference type="Pfam" id="PF07282">
    <property type="entry name" value="Cas12f1-like_TNB"/>
    <property type="match status" value="1"/>
</dbReference>
<organism evidence="8 9">
    <name type="scientific">Paractinoplanes deccanensis</name>
    <dbReference type="NCBI Taxonomy" id="113561"/>
    <lineage>
        <taxon>Bacteria</taxon>
        <taxon>Bacillati</taxon>
        <taxon>Actinomycetota</taxon>
        <taxon>Actinomycetes</taxon>
        <taxon>Micromonosporales</taxon>
        <taxon>Micromonosporaceae</taxon>
        <taxon>Paractinoplanes</taxon>
    </lineage>
</organism>
<sequence length="475" mass="52898">MPRRRGTGAGPVVHRTARIGLRPTRAQRQRCFGLLRAAGDVWACALEVNAWRWRRRDAPAASYQELCQLLAEAGPGTFSELDSTGARSVLRRYSDAWFSAAARRKAGHADVRFPRRRRALMPVRWYHGTFTLAGRSLRLPTARGCPPLLVRLDRPVPYPAETVRSVTLLFTDGRLWIDATAELPVTVHPTDQRPDPQRMAGVDLGIIHPFAVAGSDGTSVLVSGRAIRAEHRMHLADTKARRRATAARAPKRGQRGSRRWRKTRRRARLIEGRHRRRVRQALHEAAKIVVDWAIEHRVGTLTVGDPRGVLDKPAGRRHNLRLRQWQIGRTLRILRDKAVLAGIRVHLVDERGTSSTCPACRKRITKPRGRMMSCRHCQFAGHRDLAAAFTLATRTPGGAPTTCTPITEQVVTHRRAGRHLPGADPARRDPRRRPPAGGGSVGRRRPAPPPVVGSRSPTSRGEDRQRGLGPPGPRS</sequence>
<evidence type="ECO:0000259" key="7">
    <source>
        <dbReference type="Pfam" id="PF07282"/>
    </source>
</evidence>
<feature type="region of interest" description="Disordered" evidence="5">
    <location>
        <begin position="412"/>
        <end position="475"/>
    </location>
</feature>
<dbReference type="RefSeq" id="WP_203759772.1">
    <property type="nucleotide sequence ID" value="NZ_BAAABO010000004.1"/>
</dbReference>
<dbReference type="NCBIfam" id="NF040570">
    <property type="entry name" value="guided_TnpB"/>
    <property type="match status" value="1"/>
</dbReference>
<gene>
    <name evidence="8" type="ORF">Ade02nite_04280</name>
</gene>
<name>A0ABQ3XVL6_9ACTN</name>
<evidence type="ECO:0000313" key="8">
    <source>
        <dbReference type="EMBL" id="GID71787.1"/>
    </source>
</evidence>
<dbReference type="Pfam" id="PF01385">
    <property type="entry name" value="OrfB_IS605"/>
    <property type="match status" value="1"/>
</dbReference>
<evidence type="ECO:0000256" key="5">
    <source>
        <dbReference type="SAM" id="MobiDB-lite"/>
    </source>
</evidence>
<comment type="similarity">
    <text evidence="1">In the C-terminal section; belongs to the transposase 35 family.</text>
</comment>
<accession>A0ABQ3XVL6</accession>
<evidence type="ECO:0000313" key="9">
    <source>
        <dbReference type="Proteomes" id="UP000609879"/>
    </source>
</evidence>
<feature type="domain" description="Cas12f1-like TNB" evidence="7">
    <location>
        <begin position="329"/>
        <end position="389"/>
    </location>
</feature>
<reference evidence="8 9" key="1">
    <citation type="submission" date="2021-01" db="EMBL/GenBank/DDBJ databases">
        <title>Whole genome shotgun sequence of Actinoplanes deccanensis NBRC 13994.</title>
        <authorList>
            <person name="Komaki H."/>
            <person name="Tamura T."/>
        </authorList>
    </citation>
    <scope>NUCLEOTIDE SEQUENCE [LARGE SCALE GENOMIC DNA]</scope>
    <source>
        <strain evidence="8 9">NBRC 13994</strain>
    </source>
</reference>
<comment type="caution">
    <text evidence="8">The sequence shown here is derived from an EMBL/GenBank/DDBJ whole genome shotgun (WGS) entry which is preliminary data.</text>
</comment>
<keyword evidence="2" id="KW-0815">Transposition</keyword>
<dbReference type="Proteomes" id="UP000609879">
    <property type="component" value="Unassembled WGS sequence"/>
</dbReference>
<dbReference type="EMBL" id="BOMI01000006">
    <property type="protein sequence ID" value="GID71787.1"/>
    <property type="molecule type" value="Genomic_DNA"/>
</dbReference>
<evidence type="ECO:0000256" key="4">
    <source>
        <dbReference type="ARBA" id="ARBA00023172"/>
    </source>
</evidence>